<dbReference type="GO" id="GO:0003677">
    <property type="term" value="F:DNA binding"/>
    <property type="evidence" value="ECO:0007669"/>
    <property type="project" value="UniProtKB-KW"/>
</dbReference>
<dbReference type="Proteomes" id="UP000823936">
    <property type="component" value="Unassembled WGS sequence"/>
</dbReference>
<organism evidence="1 2">
    <name type="scientific">Candidatus Ornithospirochaeta avicola</name>
    <dbReference type="NCBI Taxonomy" id="2840896"/>
    <lineage>
        <taxon>Bacteria</taxon>
        <taxon>Pseudomonadati</taxon>
        <taxon>Spirochaetota</taxon>
        <taxon>Spirochaetia</taxon>
        <taxon>Spirochaetales</taxon>
        <taxon>Spirochaetaceae</taxon>
        <taxon>Spirochaetaceae incertae sedis</taxon>
        <taxon>Candidatus Ornithospirochaeta</taxon>
    </lineage>
</organism>
<gene>
    <name evidence="1" type="ORF">IAB12_04640</name>
</gene>
<proteinExistence type="predicted"/>
<sequence length="61" mass="7157">MEKLSSIRIPAEVMRKKNIHIGDKVHVDISQLDAIINSLQERGEMFSCYVKMPKGRPLYRW</sequence>
<dbReference type="EMBL" id="DXHU01000018">
    <property type="protein sequence ID" value="HIV99045.1"/>
    <property type="molecule type" value="Genomic_DNA"/>
</dbReference>
<evidence type="ECO:0000313" key="1">
    <source>
        <dbReference type="EMBL" id="HIV99045.1"/>
    </source>
</evidence>
<evidence type="ECO:0000313" key="2">
    <source>
        <dbReference type="Proteomes" id="UP000823936"/>
    </source>
</evidence>
<protein>
    <submittedName>
        <fullName evidence="1">AbrB/MazE/SpoVT family DNA-binding domain-containing protein</fullName>
    </submittedName>
</protein>
<name>A0A9D1TP35_9SPIO</name>
<comment type="caution">
    <text evidence="1">The sequence shown here is derived from an EMBL/GenBank/DDBJ whole genome shotgun (WGS) entry which is preliminary data.</text>
</comment>
<reference evidence="1" key="2">
    <citation type="submission" date="2021-04" db="EMBL/GenBank/DDBJ databases">
        <authorList>
            <person name="Gilroy R."/>
        </authorList>
    </citation>
    <scope>NUCLEOTIDE SEQUENCE</scope>
    <source>
        <strain evidence="1">Gambia11-129</strain>
    </source>
</reference>
<keyword evidence="1" id="KW-0238">DNA-binding</keyword>
<accession>A0A9D1TP35</accession>
<dbReference type="AlphaFoldDB" id="A0A9D1TP35"/>
<reference evidence="1" key="1">
    <citation type="journal article" date="2021" name="PeerJ">
        <title>Extensive microbial diversity within the chicken gut microbiome revealed by metagenomics and culture.</title>
        <authorList>
            <person name="Gilroy R."/>
            <person name="Ravi A."/>
            <person name="Getino M."/>
            <person name="Pursley I."/>
            <person name="Horton D.L."/>
            <person name="Alikhan N.F."/>
            <person name="Baker D."/>
            <person name="Gharbi K."/>
            <person name="Hall N."/>
            <person name="Watson M."/>
            <person name="Adriaenssens E.M."/>
            <person name="Foster-Nyarko E."/>
            <person name="Jarju S."/>
            <person name="Secka A."/>
            <person name="Antonio M."/>
            <person name="Oren A."/>
            <person name="Chaudhuri R.R."/>
            <person name="La Ragione R."/>
            <person name="Hildebrand F."/>
            <person name="Pallen M.J."/>
        </authorList>
    </citation>
    <scope>NUCLEOTIDE SEQUENCE</scope>
    <source>
        <strain evidence="1">Gambia11-129</strain>
    </source>
</reference>